<dbReference type="EMBL" id="ARYI01000015">
    <property type="protein sequence ID" value="KCZ88779.1"/>
    <property type="molecule type" value="Genomic_DNA"/>
</dbReference>
<dbReference type="AlphaFoldDB" id="A0A059FDT1"/>
<gene>
    <name evidence="1" type="ORF">HHI_14714</name>
</gene>
<organism evidence="1 2">
    <name type="scientific">Hyphomonas hirschiana VP5</name>
    <dbReference type="NCBI Taxonomy" id="1280951"/>
    <lineage>
        <taxon>Bacteria</taxon>
        <taxon>Pseudomonadati</taxon>
        <taxon>Pseudomonadota</taxon>
        <taxon>Alphaproteobacteria</taxon>
        <taxon>Hyphomonadales</taxon>
        <taxon>Hyphomonadaceae</taxon>
        <taxon>Hyphomonas</taxon>
    </lineage>
</organism>
<reference evidence="1 2" key="1">
    <citation type="submission" date="2013-04" db="EMBL/GenBank/DDBJ databases">
        <title>Hyphomonas hirschiana VP5 Genome Sequencing.</title>
        <authorList>
            <person name="Lai Q."/>
            <person name="Shao Z."/>
        </authorList>
    </citation>
    <scope>NUCLEOTIDE SEQUENCE [LARGE SCALE GENOMIC DNA]</scope>
    <source>
        <strain evidence="1 2">VP5</strain>
    </source>
</reference>
<evidence type="ECO:0008006" key="3">
    <source>
        <dbReference type="Google" id="ProtNLM"/>
    </source>
</evidence>
<evidence type="ECO:0000313" key="1">
    <source>
        <dbReference type="EMBL" id="KCZ88779.1"/>
    </source>
</evidence>
<dbReference type="Gene3D" id="3.40.1520.20">
    <property type="match status" value="2"/>
</dbReference>
<name>A0A059FDT1_9PROT</name>
<accession>A0A059FDT1</accession>
<protein>
    <recommendedName>
        <fullName evidence="3">BON domain-containing protein</fullName>
    </recommendedName>
</protein>
<keyword evidence="2" id="KW-1185">Reference proteome</keyword>
<dbReference type="PATRIC" id="fig|1280951.3.peg.2966"/>
<evidence type="ECO:0000313" key="2">
    <source>
        <dbReference type="Proteomes" id="UP000025061"/>
    </source>
</evidence>
<proteinExistence type="predicted"/>
<sequence length="474" mass="49162">MRLLDYLMGGLALLALPLLVWWGIYQSPQSAVNLQARLEARAKAALTTGGADWASVSMEGQRAVLTGAAPSNDAVTEAARLVRRSSGAGGVIFGGVTLVESRADAAPPISPYVWRATKTGEGRIVLSGNVPSKSIQASLIEDARLVGRAAVDNEMKLAAGAPAGNFQGLARFALSQLAQLEEGEVTITDHRLVLRGEVADPELRTQIMAAVAGVAAPFRGEPVLSGDIRWRAELSGNVLTLSGTVADEDERRQLLAAAEAGFDGEIADRMTLGGPVAEGWLEGALAGLPAFTQFSSGEMAFDEAAGVFLFDGTASASTLYYLANDMARGAGRWKTVMGAEMSGFVPDVSADVSPAVAGDAVMPCEDQLQAALASGDIRFAGGGATIARESGPLLDKIVGIARNCDRDTGFEIVADSSVQASELADFLTAAGVPRDRVAAITYGPASGQGANQTVDTGGDMLRPLQIRIVERSGE</sequence>
<comment type="caution">
    <text evidence="1">The sequence shown here is derived from an EMBL/GenBank/DDBJ whole genome shotgun (WGS) entry which is preliminary data.</text>
</comment>
<dbReference type="Proteomes" id="UP000025061">
    <property type="component" value="Unassembled WGS sequence"/>
</dbReference>